<name>A0A0E9RA18_ANGAN</name>
<protein>
    <submittedName>
        <fullName evidence="1">Uncharacterized protein</fullName>
    </submittedName>
</protein>
<proteinExistence type="predicted"/>
<evidence type="ECO:0000313" key="1">
    <source>
        <dbReference type="EMBL" id="JAH25300.1"/>
    </source>
</evidence>
<reference evidence="1" key="2">
    <citation type="journal article" date="2015" name="Fish Shellfish Immunol.">
        <title>Early steps in the European eel (Anguilla anguilla)-Vibrio vulnificus interaction in the gills: Role of the RtxA13 toxin.</title>
        <authorList>
            <person name="Callol A."/>
            <person name="Pajuelo D."/>
            <person name="Ebbesson L."/>
            <person name="Teles M."/>
            <person name="MacKenzie S."/>
            <person name="Amaro C."/>
        </authorList>
    </citation>
    <scope>NUCLEOTIDE SEQUENCE</scope>
</reference>
<accession>A0A0E9RA18</accession>
<dbReference type="EMBL" id="GBXM01083277">
    <property type="protein sequence ID" value="JAH25300.1"/>
    <property type="molecule type" value="Transcribed_RNA"/>
</dbReference>
<sequence>MICFLCIYHTLYFFTKRIKVYALLLLYNDDANLFTAGI</sequence>
<reference evidence="1" key="1">
    <citation type="submission" date="2014-11" db="EMBL/GenBank/DDBJ databases">
        <authorList>
            <person name="Amaro Gonzalez C."/>
        </authorList>
    </citation>
    <scope>NUCLEOTIDE SEQUENCE</scope>
</reference>
<dbReference type="AlphaFoldDB" id="A0A0E9RA18"/>
<organism evidence="1">
    <name type="scientific">Anguilla anguilla</name>
    <name type="common">European freshwater eel</name>
    <name type="synonym">Muraena anguilla</name>
    <dbReference type="NCBI Taxonomy" id="7936"/>
    <lineage>
        <taxon>Eukaryota</taxon>
        <taxon>Metazoa</taxon>
        <taxon>Chordata</taxon>
        <taxon>Craniata</taxon>
        <taxon>Vertebrata</taxon>
        <taxon>Euteleostomi</taxon>
        <taxon>Actinopterygii</taxon>
        <taxon>Neopterygii</taxon>
        <taxon>Teleostei</taxon>
        <taxon>Anguilliformes</taxon>
        <taxon>Anguillidae</taxon>
        <taxon>Anguilla</taxon>
    </lineage>
</organism>